<dbReference type="PROSITE" id="PS50206">
    <property type="entry name" value="RHODANESE_3"/>
    <property type="match status" value="1"/>
</dbReference>
<dbReference type="GO" id="GO:0070813">
    <property type="term" value="P:hydrogen sulfide metabolic process"/>
    <property type="evidence" value="ECO:0007669"/>
    <property type="project" value="TreeGrafter"/>
</dbReference>
<dbReference type="CDD" id="cd00158">
    <property type="entry name" value="RHOD"/>
    <property type="match status" value="1"/>
</dbReference>
<dbReference type="InterPro" id="IPR001279">
    <property type="entry name" value="Metallo-B-lactamas"/>
</dbReference>
<protein>
    <submittedName>
        <fullName evidence="3">Beta-lactamase-like protein</fullName>
    </submittedName>
</protein>
<dbReference type="AlphaFoldDB" id="A0A1X2HWA5"/>
<dbReference type="OMA" id="GTWQYLI"/>
<reference evidence="3 4" key="1">
    <citation type="submission" date="2016-07" db="EMBL/GenBank/DDBJ databases">
        <title>Pervasive Adenine N6-methylation of Active Genes in Fungi.</title>
        <authorList>
            <consortium name="DOE Joint Genome Institute"/>
            <person name="Mondo S.J."/>
            <person name="Dannebaum R.O."/>
            <person name="Kuo R.C."/>
            <person name="Labutti K."/>
            <person name="Haridas S."/>
            <person name="Kuo A."/>
            <person name="Salamov A."/>
            <person name="Ahrendt S.R."/>
            <person name="Lipzen A."/>
            <person name="Sullivan W."/>
            <person name="Andreopoulos W.B."/>
            <person name="Clum A."/>
            <person name="Lindquist E."/>
            <person name="Daum C."/>
            <person name="Ramamoorthy G.K."/>
            <person name="Gryganskyi A."/>
            <person name="Culley D."/>
            <person name="Magnuson J.K."/>
            <person name="James T.Y."/>
            <person name="O'Malley M.A."/>
            <person name="Stajich J.E."/>
            <person name="Spatafora J.W."/>
            <person name="Visel A."/>
            <person name="Grigoriev I.V."/>
        </authorList>
    </citation>
    <scope>NUCLEOTIDE SEQUENCE [LARGE SCALE GENOMIC DNA]</scope>
    <source>
        <strain evidence="3 4">NRRL 2496</strain>
    </source>
</reference>
<dbReference type="InterPro" id="IPR036866">
    <property type="entry name" value="RibonucZ/Hydroxyglut_hydro"/>
</dbReference>
<dbReference type="InParanoid" id="A0A1X2HWA5"/>
<dbReference type="CDD" id="cd07724">
    <property type="entry name" value="POD-like_MBL-fold"/>
    <property type="match status" value="1"/>
</dbReference>
<evidence type="ECO:0000313" key="4">
    <source>
        <dbReference type="Proteomes" id="UP000242180"/>
    </source>
</evidence>
<dbReference type="PANTHER" id="PTHR43084">
    <property type="entry name" value="PERSULFIDE DIOXYGENASE ETHE1"/>
    <property type="match status" value="1"/>
</dbReference>
<dbReference type="Gene3D" id="3.60.15.10">
    <property type="entry name" value="Ribonuclease Z/Hydroxyacylglutathione hydrolase-like"/>
    <property type="match status" value="1"/>
</dbReference>
<dbReference type="STRING" id="13706.A0A1X2HWA5"/>
<dbReference type="PANTHER" id="PTHR43084:SF1">
    <property type="entry name" value="PERSULFIDE DIOXYGENASE ETHE1, MITOCHONDRIAL"/>
    <property type="match status" value="1"/>
</dbReference>
<dbReference type="GO" id="GO:0050313">
    <property type="term" value="F:sulfur dioxygenase activity"/>
    <property type="evidence" value="ECO:0007669"/>
    <property type="project" value="InterPro"/>
</dbReference>
<proteinExistence type="predicted"/>
<dbReference type="InterPro" id="IPR051682">
    <property type="entry name" value="Mito_Persulfide_Diox"/>
</dbReference>
<keyword evidence="1" id="KW-0479">Metal-binding</keyword>
<dbReference type="SMART" id="SM00849">
    <property type="entry name" value="Lactamase_B"/>
    <property type="match status" value="1"/>
</dbReference>
<dbReference type="SUPFAM" id="SSF56281">
    <property type="entry name" value="Metallo-hydrolase/oxidoreductase"/>
    <property type="match status" value="1"/>
</dbReference>
<dbReference type="Proteomes" id="UP000242180">
    <property type="component" value="Unassembled WGS sequence"/>
</dbReference>
<sequence length="321" mass="36531">MSGRRSSNIATKLAENFGFKNVYNLEGGFKQWLADKLPVRPFANNHSPWVHLIFELETETAQYVVTDLYTKEAYIIDPVLDYDPFTATVHPTSARQLLEFVNKHDLNVTKIIDTHVHADHLTAALYLQRHLASKPQFWMGGHVTEVQKVFREKYNIDASLLKTTGEQFDHLVKDGETWTLGKDIQCSVLSTPGHTPACMSYLIGDAGFVGDTLFMPDIGTARCDFPGGSAETMYNSIQKMYKSWPDDTRIFVGHDYPPPAAEKRIMTTLAAHKESNKMIKEGTPMEEYIKLRRERDAKLRSPRYLHPSLQVKFHKRIVSVG</sequence>
<dbReference type="Pfam" id="PF00753">
    <property type="entry name" value="Lactamase_B"/>
    <property type="match status" value="1"/>
</dbReference>
<evidence type="ECO:0000259" key="2">
    <source>
        <dbReference type="PROSITE" id="PS50206"/>
    </source>
</evidence>
<gene>
    <name evidence="3" type="ORF">BCR43DRAFT_431383</name>
</gene>
<dbReference type="GO" id="GO:0006749">
    <property type="term" value="P:glutathione metabolic process"/>
    <property type="evidence" value="ECO:0007669"/>
    <property type="project" value="InterPro"/>
</dbReference>
<organism evidence="3 4">
    <name type="scientific">Syncephalastrum racemosum</name>
    <name type="common">Filamentous fungus</name>
    <dbReference type="NCBI Taxonomy" id="13706"/>
    <lineage>
        <taxon>Eukaryota</taxon>
        <taxon>Fungi</taxon>
        <taxon>Fungi incertae sedis</taxon>
        <taxon>Mucoromycota</taxon>
        <taxon>Mucoromycotina</taxon>
        <taxon>Mucoromycetes</taxon>
        <taxon>Mucorales</taxon>
        <taxon>Syncephalastraceae</taxon>
        <taxon>Syncephalastrum</taxon>
    </lineage>
</organism>
<evidence type="ECO:0000256" key="1">
    <source>
        <dbReference type="ARBA" id="ARBA00022723"/>
    </source>
</evidence>
<dbReference type="Gene3D" id="3.40.250.10">
    <property type="entry name" value="Rhodanese-like domain"/>
    <property type="match status" value="1"/>
</dbReference>
<dbReference type="EMBL" id="MCGN01000001">
    <property type="protein sequence ID" value="ORZ03833.1"/>
    <property type="molecule type" value="Genomic_DNA"/>
</dbReference>
<dbReference type="OrthoDB" id="449487at2759"/>
<dbReference type="GO" id="GO:0046872">
    <property type="term" value="F:metal ion binding"/>
    <property type="evidence" value="ECO:0007669"/>
    <property type="project" value="UniProtKB-KW"/>
</dbReference>
<comment type="caution">
    <text evidence="3">The sequence shown here is derived from an EMBL/GenBank/DDBJ whole genome shotgun (WGS) entry which is preliminary data.</text>
</comment>
<dbReference type="InterPro" id="IPR044528">
    <property type="entry name" value="POD-like_MBL-fold"/>
</dbReference>
<name>A0A1X2HWA5_SYNRA</name>
<dbReference type="SUPFAM" id="SSF52821">
    <property type="entry name" value="Rhodanese/Cell cycle control phosphatase"/>
    <property type="match status" value="1"/>
</dbReference>
<evidence type="ECO:0000313" key="3">
    <source>
        <dbReference type="EMBL" id="ORZ03833.1"/>
    </source>
</evidence>
<keyword evidence="4" id="KW-1185">Reference proteome</keyword>
<dbReference type="InterPro" id="IPR036873">
    <property type="entry name" value="Rhodanese-like_dom_sf"/>
</dbReference>
<accession>A0A1X2HWA5</accession>
<dbReference type="InterPro" id="IPR001763">
    <property type="entry name" value="Rhodanese-like_dom"/>
</dbReference>
<feature type="domain" description="Rhodanese" evidence="2">
    <location>
        <begin position="2"/>
        <end position="41"/>
    </location>
</feature>